<accession>A0A1X6ZN43</accession>
<name>A0A1X6ZN43_9RHOB</name>
<dbReference type="RefSeq" id="WP_085888833.1">
    <property type="nucleotide sequence ID" value="NZ_FWFN01000005.1"/>
</dbReference>
<dbReference type="Proteomes" id="UP000193963">
    <property type="component" value="Unassembled WGS sequence"/>
</dbReference>
<sequence length="271" mass="30789">MFTPVVPFAGYAGFAFLERTYESQRQTFDKSPLMTRDTEYFEANIGKISTAEELVKDRRLLRVALGAFGLQDDIDNRFFIRKLLEEGTLDEKSLANKLSDDRYKELSDAFLFDRGTPQTKISTFGAEIAEKFRRQEFEVAVGEQDESMRLALNADRVLEELSDSTASVDTQWFRIMGNQPLRKVFETAFGLPGSFGQIDLDQQAEVFRDRAEKLIGTDDPRAFAEQENRDKLVRTYLLRAQVADIQTTTPGMIAQTLLAGSLSFMKSLRQG</sequence>
<dbReference type="SUPFAM" id="SSF158837">
    <property type="entry name" value="AGR C 984p-like"/>
    <property type="match status" value="1"/>
</dbReference>
<evidence type="ECO:0000313" key="2">
    <source>
        <dbReference type="Proteomes" id="UP000193963"/>
    </source>
</evidence>
<proteinExistence type="predicted"/>
<dbReference type="InterPro" id="IPR010626">
    <property type="entry name" value="DUF1217"/>
</dbReference>
<protein>
    <recommendedName>
        <fullName evidence="3">Flagellar protein</fullName>
    </recommendedName>
</protein>
<evidence type="ECO:0008006" key="3">
    <source>
        <dbReference type="Google" id="ProtNLM"/>
    </source>
</evidence>
<evidence type="ECO:0000313" key="1">
    <source>
        <dbReference type="EMBL" id="SLN56599.1"/>
    </source>
</evidence>
<gene>
    <name evidence="1" type="ORF">PSM7751_02811</name>
</gene>
<dbReference type="InterPro" id="IPR023157">
    <property type="entry name" value="AGR-C-984p-like_sf"/>
</dbReference>
<keyword evidence="2" id="KW-1185">Reference proteome</keyword>
<reference evidence="1 2" key="1">
    <citation type="submission" date="2017-03" db="EMBL/GenBank/DDBJ databases">
        <authorList>
            <person name="Afonso C.L."/>
            <person name="Miller P.J."/>
            <person name="Scott M.A."/>
            <person name="Spackman E."/>
            <person name="Goraichik I."/>
            <person name="Dimitrov K.M."/>
            <person name="Suarez D.L."/>
            <person name="Swayne D.E."/>
        </authorList>
    </citation>
    <scope>NUCLEOTIDE SEQUENCE [LARGE SCALE GENOMIC DNA]</scope>
    <source>
        <strain evidence="1 2">CECT 7751</strain>
    </source>
</reference>
<organism evidence="1 2">
    <name type="scientific">Pseudooceanicola marinus</name>
    <dbReference type="NCBI Taxonomy" id="396013"/>
    <lineage>
        <taxon>Bacteria</taxon>
        <taxon>Pseudomonadati</taxon>
        <taxon>Pseudomonadota</taxon>
        <taxon>Alphaproteobacteria</taxon>
        <taxon>Rhodobacterales</taxon>
        <taxon>Paracoccaceae</taxon>
        <taxon>Pseudooceanicola</taxon>
    </lineage>
</organism>
<dbReference type="AlphaFoldDB" id="A0A1X6ZN43"/>
<dbReference type="Pfam" id="PF06748">
    <property type="entry name" value="DUF1217"/>
    <property type="match status" value="1"/>
</dbReference>
<dbReference type="OrthoDB" id="7824597at2"/>
<dbReference type="Gene3D" id="1.10.3700.10">
    <property type="entry name" value="AGR C 984p-like"/>
    <property type="match status" value="1"/>
</dbReference>
<dbReference type="EMBL" id="FWFN01000005">
    <property type="protein sequence ID" value="SLN56599.1"/>
    <property type="molecule type" value="Genomic_DNA"/>
</dbReference>